<evidence type="ECO:0000313" key="1">
    <source>
        <dbReference type="EMBL" id="QNL98711.1"/>
    </source>
</evidence>
<name>A0A7G9FJI0_9FIRM</name>
<organism evidence="1 2">
    <name type="scientific">Wujia chipingensis</name>
    <dbReference type="NCBI Taxonomy" id="2763670"/>
    <lineage>
        <taxon>Bacteria</taxon>
        <taxon>Bacillati</taxon>
        <taxon>Bacillota</taxon>
        <taxon>Clostridia</taxon>
        <taxon>Lachnospirales</taxon>
        <taxon>Lachnospiraceae</taxon>
        <taxon>Wujia</taxon>
    </lineage>
</organism>
<proteinExistence type="predicted"/>
<keyword evidence="2" id="KW-1185">Reference proteome</keyword>
<gene>
    <name evidence="1" type="ORF">H9Q76_08075</name>
</gene>
<evidence type="ECO:0000313" key="2">
    <source>
        <dbReference type="Proteomes" id="UP000515819"/>
    </source>
</evidence>
<reference evidence="1 2" key="1">
    <citation type="submission" date="2020-08" db="EMBL/GenBank/DDBJ databases">
        <authorList>
            <person name="Liu C."/>
            <person name="Sun Q."/>
        </authorList>
    </citation>
    <scope>NUCLEOTIDE SEQUENCE [LARGE SCALE GENOMIC DNA]</scope>
    <source>
        <strain evidence="1 2">NSJ-4</strain>
    </source>
</reference>
<dbReference type="AlphaFoldDB" id="A0A7G9FJI0"/>
<dbReference type="KEGG" id="wcp:H9Q76_08075"/>
<dbReference type="EMBL" id="CP060632">
    <property type="protein sequence ID" value="QNL98711.1"/>
    <property type="molecule type" value="Genomic_DNA"/>
</dbReference>
<protein>
    <submittedName>
        <fullName evidence="1">Uncharacterized protein</fullName>
    </submittedName>
</protein>
<dbReference type="RefSeq" id="WP_021985110.1">
    <property type="nucleotide sequence ID" value="NZ_CP060632.1"/>
</dbReference>
<sequence length="49" mass="5807">MAEKLKKHASKLILGIRGEDIKFDPQNIDVYKDNKMHFFDCEIEELIEL</sequence>
<accession>A0A7G9FJI0</accession>
<dbReference type="Proteomes" id="UP000515819">
    <property type="component" value="Chromosome"/>
</dbReference>